<dbReference type="SUPFAM" id="SSF47781">
    <property type="entry name" value="RuvA domain 2-like"/>
    <property type="match status" value="1"/>
</dbReference>
<sequence length="1145" mass="124998">MVRQTGNAARSEIATRLLREAAAIKLLLGSKAQSPGCYNEHWIVQEFDTQVKCEMLLSHQQNRRSHHRESCANATAWLLLVLSSAVVLAGCGRSAPDHVQFTTAELERLQLEDLDGEPYDPWNATDANVLVFLFTGIDCPISNRYAPEVRRLYEAYHPQGIDFVLVYPHGDETPEDIREHLAAFDYPCTAVRDPDKTLATLTKATVTPEAVVIGPELQMVYRGRIDNLYADFGKARAAATTHDLDEVLKALVEGQKVPARTTEAPIHVADPLLDKLRLSLIPGVGPRLRQALLDHFGSPGEILLARGDQLRAVPGIGDKLAERIVAARDSDAAEREIELAAERNIHIIADDDPRYPRLLREVPDPPCVLFVYGDVIPQDAVAVAIVGSRHSTRYGLQQAERLGGSLARAGVTVISGLARGIDAAAHRGAMAAGGRTIAVLGSGLLRIYPPEHVKLADEVSGSGAVISELPLKFGAMSGTFPQRNRLISGMTLGTIVVEAALRSGALITARHAMEQGREVFAVPGRVDSRMSHGCHQLIRDGAKLVENVDDVLEELGPLVEPTADADGRTVRHPAELKLNEIERRVLESIDNEPTSIDGIQARLGLPISQVLATLSVLEMRRLIDRTSGTQVGATAGSSSSEIVQIRTAGRASSFSVIAVLAILSAALVMTYAMLRAQATSVQLSRNTDRMAAAQQAAQTGLTMAIRRMHDASEWGGVSSVYNQSLSATESFTATYTAGDPDLTAADEDWDDYPYRVTVDVEGSSVDTMFNGNVAVANIRAVVRLVPLNMPDELTDWETVLQYTVYQTEDNEVLVELPCRIEGAVRLQEKLSVLKDSTNDEDAREQYLEDLQGAALYGAGDYRPFSGPVSLPFGDQDSEMFDDVTVKLGTPVVNISATSMPSDWDSQPLPNSYTTYRLYPGGPEYTVATLSGSLPSGTYEPDPLTNPVGLFKRNGNLTVDDSTTIQGTLIVKDKLTIDGTSIAVAAADLSPLDGTTDPIRLPSILAKSLHVDTGTSATMTGMVALWDEFTVLEQDQNDTTILDFNGVLITPKFEIEPREKWKNSNWGYWHLIYGLTAPSSGPNQFFPIWLAAWPRYFYPYPEVTMKQEAEPPAYHWKRPDANEPIYIPRDGDEGLFWDILRVEVEP</sequence>
<proteinExistence type="inferred from homology"/>
<dbReference type="InterPro" id="IPR003583">
    <property type="entry name" value="Hlx-hairpin-Hlx_DNA-bd_motif"/>
</dbReference>
<organism evidence="3">
    <name type="scientific">Cladocopium goreaui</name>
    <dbReference type="NCBI Taxonomy" id="2562237"/>
    <lineage>
        <taxon>Eukaryota</taxon>
        <taxon>Sar</taxon>
        <taxon>Alveolata</taxon>
        <taxon>Dinophyceae</taxon>
        <taxon>Suessiales</taxon>
        <taxon>Symbiodiniaceae</taxon>
        <taxon>Cladocopium</taxon>
    </lineage>
</organism>
<accession>A0A9P1BG72</accession>
<reference evidence="3" key="1">
    <citation type="submission" date="2022-10" db="EMBL/GenBank/DDBJ databases">
        <authorList>
            <person name="Chen Y."/>
            <person name="Dougan E. K."/>
            <person name="Chan C."/>
            <person name="Rhodes N."/>
            <person name="Thang M."/>
        </authorList>
    </citation>
    <scope>NUCLEOTIDE SEQUENCE</scope>
</reference>
<reference evidence="4" key="2">
    <citation type="submission" date="2024-04" db="EMBL/GenBank/DDBJ databases">
        <authorList>
            <person name="Chen Y."/>
            <person name="Shah S."/>
            <person name="Dougan E. K."/>
            <person name="Thang M."/>
            <person name="Chan C."/>
        </authorList>
    </citation>
    <scope>NUCLEOTIDE SEQUENCE [LARGE SCALE GENOMIC DNA]</scope>
</reference>
<dbReference type="GO" id="GO:0006281">
    <property type="term" value="P:DNA repair"/>
    <property type="evidence" value="ECO:0007669"/>
    <property type="project" value="InterPro"/>
</dbReference>
<keyword evidence="6" id="KW-1185">Reference proteome</keyword>
<dbReference type="SUPFAM" id="SSF52833">
    <property type="entry name" value="Thioredoxin-like"/>
    <property type="match status" value="1"/>
</dbReference>
<dbReference type="InterPro" id="IPR057666">
    <property type="entry name" value="DrpA_SLOG"/>
</dbReference>
<comment type="caution">
    <text evidence="3">The sequence shown here is derived from an EMBL/GenBank/DDBJ whole genome shotgun (WGS) entry which is preliminary data.</text>
</comment>
<dbReference type="EMBL" id="CAMXCT010000001">
    <property type="protein sequence ID" value="CAI3971845.1"/>
    <property type="molecule type" value="Genomic_DNA"/>
</dbReference>
<evidence type="ECO:0000313" key="5">
    <source>
        <dbReference type="EMBL" id="CAL4759157.1"/>
    </source>
</evidence>
<dbReference type="PROSITE" id="PS51352">
    <property type="entry name" value="THIOREDOXIN_2"/>
    <property type="match status" value="1"/>
</dbReference>
<dbReference type="InterPro" id="IPR041614">
    <property type="entry name" value="DprA_WH"/>
</dbReference>
<comment type="similarity">
    <text evidence="1">Belongs to the DprA/Smf family.</text>
</comment>
<dbReference type="PANTHER" id="PTHR43022:SF1">
    <property type="entry name" value="PROTEIN SMF"/>
    <property type="match status" value="1"/>
</dbReference>
<evidence type="ECO:0000313" key="4">
    <source>
        <dbReference type="EMBL" id="CAL1125220.1"/>
    </source>
</evidence>
<dbReference type="SMART" id="SM00278">
    <property type="entry name" value="HhH1"/>
    <property type="match status" value="2"/>
</dbReference>
<dbReference type="EMBL" id="CAMXCT030000001">
    <property type="protein sequence ID" value="CAL4759157.1"/>
    <property type="molecule type" value="Genomic_DNA"/>
</dbReference>
<evidence type="ECO:0000256" key="1">
    <source>
        <dbReference type="ARBA" id="ARBA00006525"/>
    </source>
</evidence>
<dbReference type="Gene3D" id="3.40.30.10">
    <property type="entry name" value="Glutaredoxin"/>
    <property type="match status" value="1"/>
</dbReference>
<dbReference type="GO" id="GO:0003677">
    <property type="term" value="F:DNA binding"/>
    <property type="evidence" value="ECO:0007669"/>
    <property type="project" value="InterPro"/>
</dbReference>
<dbReference type="Gene3D" id="1.10.10.10">
    <property type="entry name" value="Winged helix-like DNA-binding domain superfamily/Winged helix DNA-binding domain"/>
    <property type="match status" value="1"/>
</dbReference>
<dbReference type="Pfam" id="PF14520">
    <property type="entry name" value="HHH_5"/>
    <property type="match status" value="1"/>
</dbReference>
<dbReference type="AlphaFoldDB" id="A0A9P1BG72"/>
<dbReference type="NCBIfam" id="TIGR00732">
    <property type="entry name" value="dprA"/>
    <property type="match status" value="1"/>
</dbReference>
<gene>
    <name evidence="3" type="ORF">C1SCF055_LOCUS435</name>
</gene>
<evidence type="ECO:0000313" key="3">
    <source>
        <dbReference type="EMBL" id="CAI3971845.1"/>
    </source>
</evidence>
<dbReference type="Proteomes" id="UP001152797">
    <property type="component" value="Unassembled WGS sequence"/>
</dbReference>
<dbReference type="InterPro" id="IPR010994">
    <property type="entry name" value="RuvA_2-like"/>
</dbReference>
<protein>
    <submittedName>
        <fullName evidence="5">Protein Smf</fullName>
    </submittedName>
</protein>
<dbReference type="SUPFAM" id="SSF102405">
    <property type="entry name" value="MCP/YpsA-like"/>
    <property type="match status" value="1"/>
</dbReference>
<feature type="domain" description="Thioredoxin" evidence="2">
    <location>
        <begin position="100"/>
        <end position="253"/>
    </location>
</feature>
<dbReference type="InterPro" id="IPR036388">
    <property type="entry name" value="WH-like_DNA-bd_sf"/>
</dbReference>
<dbReference type="GO" id="GO:0009294">
    <property type="term" value="P:DNA-mediated transformation"/>
    <property type="evidence" value="ECO:0007669"/>
    <property type="project" value="InterPro"/>
</dbReference>
<dbReference type="InterPro" id="IPR003488">
    <property type="entry name" value="DprA"/>
</dbReference>
<dbReference type="EMBL" id="CAMXCT020000001">
    <property type="protein sequence ID" value="CAL1125220.1"/>
    <property type="molecule type" value="Genomic_DNA"/>
</dbReference>
<dbReference type="InterPro" id="IPR013766">
    <property type="entry name" value="Thioredoxin_domain"/>
</dbReference>
<dbReference type="OrthoDB" id="449454at2759"/>
<dbReference type="PANTHER" id="PTHR43022">
    <property type="entry name" value="PROTEIN SMF"/>
    <property type="match status" value="1"/>
</dbReference>
<dbReference type="InterPro" id="IPR036249">
    <property type="entry name" value="Thioredoxin-like_sf"/>
</dbReference>
<name>A0A9P1BG72_9DINO</name>
<dbReference type="Pfam" id="PF02481">
    <property type="entry name" value="DNA_processg_A"/>
    <property type="match status" value="1"/>
</dbReference>
<dbReference type="Pfam" id="PF17782">
    <property type="entry name" value="WHD_DprA"/>
    <property type="match status" value="1"/>
</dbReference>
<dbReference type="Gene3D" id="3.40.50.450">
    <property type="match status" value="1"/>
</dbReference>
<evidence type="ECO:0000313" key="6">
    <source>
        <dbReference type="Proteomes" id="UP001152797"/>
    </source>
</evidence>
<evidence type="ECO:0000259" key="2">
    <source>
        <dbReference type="PROSITE" id="PS51352"/>
    </source>
</evidence>